<comment type="caution">
    <text evidence="2">The sequence shown here is derived from an EMBL/GenBank/DDBJ whole genome shotgun (WGS) entry which is preliminary data.</text>
</comment>
<feature type="region of interest" description="Disordered" evidence="1">
    <location>
        <begin position="45"/>
        <end position="70"/>
    </location>
</feature>
<name>A0A5B7H2K3_PORTR</name>
<evidence type="ECO:0000256" key="1">
    <source>
        <dbReference type="SAM" id="MobiDB-lite"/>
    </source>
</evidence>
<dbReference type="EMBL" id="VSRR010023202">
    <property type="protein sequence ID" value="MPC65312.1"/>
    <property type="molecule type" value="Genomic_DNA"/>
</dbReference>
<accession>A0A5B7H2K3</accession>
<dbReference type="Proteomes" id="UP000324222">
    <property type="component" value="Unassembled WGS sequence"/>
</dbReference>
<dbReference type="AlphaFoldDB" id="A0A5B7H2K3"/>
<keyword evidence="3" id="KW-1185">Reference proteome</keyword>
<feature type="compositionally biased region" description="Basic and acidic residues" evidence="1">
    <location>
        <begin position="53"/>
        <end position="64"/>
    </location>
</feature>
<gene>
    <name evidence="2" type="ORF">E2C01_059445</name>
</gene>
<evidence type="ECO:0000313" key="3">
    <source>
        <dbReference type="Proteomes" id="UP000324222"/>
    </source>
</evidence>
<sequence length="70" mass="7823">MPMLPLSTYVLLYAPGSPPWRPPLLTACCPLPHLCHLEEDQPAITPVTPTQDYPRDHKDPKEATKIYGSL</sequence>
<reference evidence="2 3" key="1">
    <citation type="submission" date="2019-05" db="EMBL/GenBank/DDBJ databases">
        <title>Another draft genome of Portunus trituberculatus and its Hox gene families provides insights of decapod evolution.</title>
        <authorList>
            <person name="Jeong J.-H."/>
            <person name="Song I."/>
            <person name="Kim S."/>
            <person name="Choi T."/>
            <person name="Kim D."/>
            <person name="Ryu S."/>
            <person name="Kim W."/>
        </authorList>
    </citation>
    <scope>NUCLEOTIDE SEQUENCE [LARGE SCALE GENOMIC DNA]</scope>
    <source>
        <tissue evidence="2">Muscle</tissue>
    </source>
</reference>
<proteinExistence type="predicted"/>
<organism evidence="2 3">
    <name type="scientific">Portunus trituberculatus</name>
    <name type="common">Swimming crab</name>
    <name type="synonym">Neptunus trituberculatus</name>
    <dbReference type="NCBI Taxonomy" id="210409"/>
    <lineage>
        <taxon>Eukaryota</taxon>
        <taxon>Metazoa</taxon>
        <taxon>Ecdysozoa</taxon>
        <taxon>Arthropoda</taxon>
        <taxon>Crustacea</taxon>
        <taxon>Multicrustacea</taxon>
        <taxon>Malacostraca</taxon>
        <taxon>Eumalacostraca</taxon>
        <taxon>Eucarida</taxon>
        <taxon>Decapoda</taxon>
        <taxon>Pleocyemata</taxon>
        <taxon>Brachyura</taxon>
        <taxon>Eubrachyura</taxon>
        <taxon>Portunoidea</taxon>
        <taxon>Portunidae</taxon>
        <taxon>Portuninae</taxon>
        <taxon>Portunus</taxon>
    </lineage>
</organism>
<protein>
    <submittedName>
        <fullName evidence="2">Uncharacterized protein</fullName>
    </submittedName>
</protein>
<evidence type="ECO:0000313" key="2">
    <source>
        <dbReference type="EMBL" id="MPC65312.1"/>
    </source>
</evidence>